<dbReference type="Proteomes" id="UP001156881">
    <property type="component" value="Unassembled WGS sequence"/>
</dbReference>
<comment type="similarity">
    <text evidence="1 14">Belongs to the PAPS reductase family. CysH subfamily.</text>
</comment>
<keyword evidence="2 14" id="KW-0963">Cytoplasm</keyword>
<feature type="binding site" evidence="14">
    <location>
        <position position="122"/>
    </location>
    <ligand>
        <name>[4Fe-4S] cluster</name>
        <dbReference type="ChEBI" id="CHEBI:49883"/>
    </ligand>
</feature>
<keyword evidence="5 14" id="KW-0408">Iron</keyword>
<evidence type="ECO:0000256" key="8">
    <source>
        <dbReference type="ARBA" id="ARBA00024327"/>
    </source>
</evidence>
<dbReference type="InterPro" id="IPR014729">
    <property type="entry name" value="Rossmann-like_a/b/a_fold"/>
</dbReference>
<keyword evidence="20" id="KW-1185">Reference proteome</keyword>
<feature type="binding site" evidence="14">
    <location>
        <position position="121"/>
    </location>
    <ligand>
        <name>[4Fe-4S] cluster</name>
        <dbReference type="ChEBI" id="CHEBI:49883"/>
    </ligand>
</feature>
<feature type="binding site" evidence="14">
    <location>
        <position position="207"/>
    </location>
    <ligand>
        <name>[4Fe-4S] cluster</name>
        <dbReference type="ChEBI" id="CHEBI:49883"/>
    </ligand>
</feature>
<dbReference type="GO" id="GO:0043866">
    <property type="term" value="F:adenylyl-sulfate reductase (thioredoxin) activity"/>
    <property type="evidence" value="ECO:0007669"/>
    <property type="project" value="UniProtKB-EC"/>
</dbReference>
<dbReference type="GO" id="GO:0046872">
    <property type="term" value="F:metal ion binding"/>
    <property type="evidence" value="ECO:0007669"/>
    <property type="project" value="UniProtKB-KW"/>
</dbReference>
<dbReference type="PIRSF" id="PIRSF000857">
    <property type="entry name" value="PAPS_reductase"/>
    <property type="match status" value="1"/>
</dbReference>
<dbReference type="PANTHER" id="PTHR46482:SF9">
    <property type="entry name" value="5'-ADENYLYLSULFATE REDUCTASE 1, CHLOROPLASTIC"/>
    <property type="match status" value="1"/>
</dbReference>
<evidence type="ECO:0000313" key="20">
    <source>
        <dbReference type="Proteomes" id="UP001156881"/>
    </source>
</evidence>
<evidence type="ECO:0000256" key="13">
    <source>
        <dbReference type="ARBA" id="ARBA00048441"/>
    </source>
</evidence>
<evidence type="ECO:0000256" key="10">
    <source>
        <dbReference type="ARBA" id="ARBA00029514"/>
    </source>
</evidence>
<keyword evidence="3 14" id="KW-0479">Metal-binding</keyword>
<comment type="catalytic activity">
    <reaction evidence="13 14">
        <text>[thioredoxin]-disulfide + sulfite + AMP + 2 H(+) = adenosine 5'-phosphosulfate + [thioredoxin]-dithiol</text>
        <dbReference type="Rhea" id="RHEA:21976"/>
        <dbReference type="Rhea" id="RHEA-COMP:10698"/>
        <dbReference type="Rhea" id="RHEA-COMP:10700"/>
        <dbReference type="ChEBI" id="CHEBI:15378"/>
        <dbReference type="ChEBI" id="CHEBI:17359"/>
        <dbReference type="ChEBI" id="CHEBI:29950"/>
        <dbReference type="ChEBI" id="CHEBI:50058"/>
        <dbReference type="ChEBI" id="CHEBI:58243"/>
        <dbReference type="ChEBI" id="CHEBI:456215"/>
        <dbReference type="EC" id="1.8.4.10"/>
    </reaction>
</comment>
<feature type="compositionally biased region" description="Basic and acidic residues" evidence="15">
    <location>
        <begin position="254"/>
        <end position="269"/>
    </location>
</feature>
<dbReference type="GO" id="GO:0019379">
    <property type="term" value="P:sulfate assimilation, phosphoadenylyl sulfate reduction by phosphoadenylyl-sulfate reductase (thioredoxin)"/>
    <property type="evidence" value="ECO:0007669"/>
    <property type="project" value="UniProtKB-UniRule"/>
</dbReference>
<evidence type="ECO:0000256" key="11">
    <source>
        <dbReference type="ARBA" id="ARBA00030894"/>
    </source>
</evidence>
<evidence type="ECO:0000256" key="3">
    <source>
        <dbReference type="ARBA" id="ARBA00022723"/>
    </source>
</evidence>
<dbReference type="CDD" id="cd23945">
    <property type="entry name" value="PAPS_reductase"/>
    <property type="match status" value="1"/>
</dbReference>
<evidence type="ECO:0000256" key="7">
    <source>
        <dbReference type="ARBA" id="ARBA00024298"/>
    </source>
</evidence>
<dbReference type="SUPFAM" id="SSF52402">
    <property type="entry name" value="Adenine nucleotide alpha hydrolases-like"/>
    <property type="match status" value="1"/>
</dbReference>
<evidence type="ECO:0000256" key="15">
    <source>
        <dbReference type="SAM" id="MobiDB-lite"/>
    </source>
</evidence>
<evidence type="ECO:0000256" key="1">
    <source>
        <dbReference type="ARBA" id="ARBA00009732"/>
    </source>
</evidence>
<dbReference type="EMBL" id="JACIDN010000010">
    <property type="protein sequence ID" value="MBB3905199.1"/>
    <property type="molecule type" value="Genomic_DNA"/>
</dbReference>
<dbReference type="RefSeq" id="WP_183511751.1">
    <property type="nucleotide sequence ID" value="NZ_BSPG01000036.1"/>
</dbReference>
<evidence type="ECO:0000313" key="18">
    <source>
        <dbReference type="EMBL" id="MBB3905199.1"/>
    </source>
</evidence>
<dbReference type="InterPro" id="IPR004511">
    <property type="entry name" value="PAPS/APS_Rdtase"/>
</dbReference>
<evidence type="ECO:0000256" key="6">
    <source>
        <dbReference type="ARBA" id="ARBA00023014"/>
    </source>
</evidence>
<reference evidence="17" key="4">
    <citation type="submission" date="2023-01" db="EMBL/GenBank/DDBJ databases">
        <title>Draft genome sequence of Methylobacterium brachythecii strain NBRC 107710.</title>
        <authorList>
            <person name="Sun Q."/>
            <person name="Mori K."/>
        </authorList>
    </citation>
    <scope>NUCLEOTIDE SEQUENCE</scope>
    <source>
        <strain evidence="17">NBRC 107710</strain>
    </source>
</reference>
<dbReference type="Gene3D" id="3.40.50.620">
    <property type="entry name" value="HUPs"/>
    <property type="match status" value="1"/>
</dbReference>
<comment type="function">
    <text evidence="7 14">Catalyzes the formation of sulfite from adenosine 5'-phosphosulfate (APS) using thioredoxin as an electron donor.</text>
</comment>
<name>A0A7W6ANS6_9HYPH</name>
<dbReference type="EMBL" id="BSPG01000036">
    <property type="protein sequence ID" value="GLS46229.1"/>
    <property type="molecule type" value="Genomic_DNA"/>
</dbReference>
<evidence type="ECO:0000313" key="17">
    <source>
        <dbReference type="EMBL" id="GLS46229.1"/>
    </source>
</evidence>
<feature type="region of interest" description="Disordered" evidence="15">
    <location>
        <begin position="238"/>
        <end position="269"/>
    </location>
</feature>
<dbReference type="AlphaFoldDB" id="A0A7W6ANS6"/>
<protein>
    <recommendedName>
        <fullName evidence="10 14">Adenosine 5'-phosphosulfate reductase</fullName>
        <shortName evidence="14">APS reductase</shortName>
        <ecNumber evidence="9 14">1.8.4.10</ecNumber>
    </recommendedName>
    <alternativeName>
        <fullName evidence="12 14">5'-adenylylsulfate reductase</fullName>
    </alternativeName>
    <alternativeName>
        <fullName evidence="11 14">Thioredoxin-dependent 5'-adenylylsulfate reductase</fullName>
    </alternativeName>
</protein>
<organism evidence="18 19">
    <name type="scientific">Methylobacterium brachythecii</name>
    <dbReference type="NCBI Taxonomy" id="1176177"/>
    <lineage>
        <taxon>Bacteria</taxon>
        <taxon>Pseudomonadati</taxon>
        <taxon>Pseudomonadota</taxon>
        <taxon>Alphaproteobacteria</taxon>
        <taxon>Hyphomicrobiales</taxon>
        <taxon>Methylobacteriaceae</taxon>
        <taxon>Methylobacterium</taxon>
    </lineage>
</organism>
<reference evidence="18 19" key="3">
    <citation type="submission" date="2020-08" db="EMBL/GenBank/DDBJ databases">
        <title>Genomic Encyclopedia of Type Strains, Phase IV (KMG-IV): sequencing the most valuable type-strain genomes for metagenomic binning, comparative biology and taxonomic classification.</title>
        <authorList>
            <person name="Goeker M."/>
        </authorList>
    </citation>
    <scope>NUCLEOTIDE SEQUENCE [LARGE SCALE GENOMIC DNA]</scope>
    <source>
        <strain evidence="18 19">DSM 24105</strain>
    </source>
</reference>
<dbReference type="Proteomes" id="UP000517759">
    <property type="component" value="Unassembled WGS sequence"/>
</dbReference>
<evidence type="ECO:0000256" key="14">
    <source>
        <dbReference type="HAMAP-Rule" id="MF_00063"/>
    </source>
</evidence>
<feature type="active site" description="Nucleophile; cysteine thiosulfonate intermediate" evidence="14">
    <location>
        <position position="232"/>
    </location>
</feature>
<comment type="cofactor">
    <cofactor evidence="14">
        <name>[4Fe-4S] cluster</name>
        <dbReference type="ChEBI" id="CHEBI:49883"/>
    </cofactor>
    <text evidence="14">Binds 1 [4Fe-4S] cluster per subunit.</text>
</comment>
<evidence type="ECO:0000256" key="9">
    <source>
        <dbReference type="ARBA" id="ARBA00024386"/>
    </source>
</evidence>
<dbReference type="Pfam" id="PF01507">
    <property type="entry name" value="PAPS_reduct"/>
    <property type="match status" value="1"/>
</dbReference>
<keyword evidence="6 14" id="KW-0411">Iron-sulfur</keyword>
<feature type="domain" description="Phosphoadenosine phosphosulphate reductase" evidence="16">
    <location>
        <begin position="36"/>
        <end position="210"/>
    </location>
</feature>
<evidence type="ECO:0000256" key="5">
    <source>
        <dbReference type="ARBA" id="ARBA00023004"/>
    </source>
</evidence>
<evidence type="ECO:0000256" key="12">
    <source>
        <dbReference type="ARBA" id="ARBA00032041"/>
    </source>
</evidence>
<dbReference type="InterPro" id="IPR002500">
    <property type="entry name" value="PAPS_reduct_dom"/>
</dbReference>
<dbReference type="GO" id="GO:0005737">
    <property type="term" value="C:cytoplasm"/>
    <property type="evidence" value="ECO:0007669"/>
    <property type="project" value="UniProtKB-SubCell"/>
</dbReference>
<dbReference type="InterPro" id="IPR011798">
    <property type="entry name" value="APS_reductase"/>
</dbReference>
<proteinExistence type="inferred from homology"/>
<dbReference type="GO" id="GO:0070814">
    <property type="term" value="P:hydrogen sulfide biosynthetic process"/>
    <property type="evidence" value="ECO:0007669"/>
    <property type="project" value="UniProtKB-UniRule"/>
</dbReference>
<dbReference type="GO" id="GO:0004604">
    <property type="term" value="F:phosphoadenylyl-sulfate reductase (thioredoxin) activity"/>
    <property type="evidence" value="ECO:0007669"/>
    <property type="project" value="UniProtKB-UniRule"/>
</dbReference>
<comment type="subcellular location">
    <subcellularLocation>
        <location evidence="14">Cytoplasm</location>
    </subcellularLocation>
</comment>
<dbReference type="NCBIfam" id="TIGR02055">
    <property type="entry name" value="APS_reductase"/>
    <property type="match status" value="1"/>
</dbReference>
<keyword evidence="4 14" id="KW-0560">Oxidoreductase</keyword>
<comment type="caution">
    <text evidence="18">The sequence shown here is derived from an EMBL/GenBank/DDBJ whole genome shotgun (WGS) entry which is preliminary data.</text>
</comment>
<evidence type="ECO:0000256" key="2">
    <source>
        <dbReference type="ARBA" id="ARBA00022490"/>
    </source>
</evidence>
<accession>A0A7W6ANS6</accession>
<reference evidence="17" key="1">
    <citation type="journal article" date="2014" name="Int. J. Syst. Evol. Microbiol.">
        <title>Complete genome of a new Firmicutes species belonging to the dominant human colonic microbiota ('Ruminococcus bicirculans') reveals two chromosomes and a selective capacity to utilize plant glucans.</title>
        <authorList>
            <consortium name="NISC Comparative Sequencing Program"/>
            <person name="Wegmann U."/>
            <person name="Louis P."/>
            <person name="Goesmann A."/>
            <person name="Henrissat B."/>
            <person name="Duncan S.H."/>
            <person name="Flint H.J."/>
        </authorList>
    </citation>
    <scope>NUCLEOTIDE SEQUENCE</scope>
    <source>
        <strain evidence="17">NBRC 107710</strain>
    </source>
</reference>
<comment type="pathway">
    <text evidence="8 14">Sulfur metabolism; hydrogen sulfide biosynthesis; sulfite from sulfate.</text>
</comment>
<evidence type="ECO:0000256" key="4">
    <source>
        <dbReference type="ARBA" id="ARBA00023002"/>
    </source>
</evidence>
<feature type="binding site" evidence="14">
    <location>
        <position position="204"/>
    </location>
    <ligand>
        <name>[4Fe-4S] cluster</name>
        <dbReference type="ChEBI" id="CHEBI:49883"/>
    </ligand>
</feature>
<dbReference type="HAMAP" id="MF_00063">
    <property type="entry name" value="CysH"/>
    <property type="match status" value="1"/>
</dbReference>
<dbReference type="GO" id="GO:0051539">
    <property type="term" value="F:4 iron, 4 sulfur cluster binding"/>
    <property type="evidence" value="ECO:0007669"/>
    <property type="project" value="UniProtKB-UniRule"/>
</dbReference>
<dbReference type="GO" id="GO:0019344">
    <property type="term" value="P:cysteine biosynthetic process"/>
    <property type="evidence" value="ECO:0007669"/>
    <property type="project" value="InterPro"/>
</dbReference>
<evidence type="ECO:0000259" key="16">
    <source>
        <dbReference type="Pfam" id="PF01507"/>
    </source>
</evidence>
<dbReference type="PANTHER" id="PTHR46482">
    <property type="entry name" value="5'-ADENYLYLSULFATE REDUCTASE 3, CHLOROPLASTIC"/>
    <property type="match status" value="1"/>
</dbReference>
<evidence type="ECO:0000313" key="19">
    <source>
        <dbReference type="Proteomes" id="UP000517759"/>
    </source>
</evidence>
<reference evidence="20" key="2">
    <citation type="journal article" date="2019" name="Int. J. Syst. Evol. Microbiol.">
        <title>The Global Catalogue of Microorganisms (GCM) 10K type strain sequencing project: providing services to taxonomists for standard genome sequencing and annotation.</title>
        <authorList>
            <consortium name="The Broad Institute Genomics Platform"/>
            <consortium name="The Broad Institute Genome Sequencing Center for Infectious Disease"/>
            <person name="Wu L."/>
            <person name="Ma J."/>
        </authorList>
    </citation>
    <scope>NUCLEOTIDE SEQUENCE [LARGE SCALE GENOMIC DNA]</scope>
    <source>
        <strain evidence="20">NBRC 107710</strain>
    </source>
</reference>
<sequence length="269" mass="30110">MTVTLAQQAERLAERLAGLDLIARIRLVESEISGRLVFTTSLGIEDQVLTHAIAMAKGRTEIVTLDTGRLFPETYDVWAETEAAYGIRIRAYAPERRTEEAFVAKEGINGFRHSIEARQACCGFRKVEPLGRALDQAAVWFTGLRAGQSANRADTPLAEADEQRSLIKVNPLADWTRARIDAFVKDQFIPYNALHDRGFPSIGCAPCTRAVRIGEDERAGRWWWEQESKKECGLHVHRPEGDVVPGEEPAAFEEPARAATVRENRRELV</sequence>
<dbReference type="EC" id="1.8.4.10" evidence="9 14"/>
<dbReference type="NCBIfam" id="NF002537">
    <property type="entry name" value="PRK02090.1"/>
    <property type="match status" value="1"/>
</dbReference>
<gene>
    <name evidence="14" type="primary">cysH</name>
    <name evidence="17" type="ORF">GCM10007884_42210</name>
    <name evidence="18" type="ORF">GGR33_004727</name>
</gene>